<sequence length="456" mass="50255">MPVVEEVELVQPALEEESPIVEVGNAIPEASTLPPLLIEDIVPVVENVEVLEPVILEEAIDVEMLEPVILEEIVSGSPEILTLPTIEELLPCEEVELVEPVMLEEPSDVWSLIAEVDEISLESFTIPSPLIEDIEQVEPIPLEETVRALSATTEITEIPNAPTLPSLSIEDIAPAVEEVEIVEQEILQKTVGVIPETTNLTAVEKPAACEEMELVKPVILEEPVGVLSPITKIDPITPDAPTLSPISKENVALLIKDILLQKPDMLEELIKMFPEFDRAMTEASTLTSLYIEEIDSKDPIVLKDYTDAFASDPETIILDEHIPVGEEILIDPCTGMKEPAYYMSKNSESFIIPGAPKISFSEAPCVLVENTYIEYIDSPKPTIITEPVLESDKAEYFIPEQFPLINSEEGNKDVIMGDSGLMLPNQERTRLELNKEPSVANSTALDKVSQDNSYHV</sequence>
<feature type="non-terminal residue" evidence="1">
    <location>
        <position position="456"/>
    </location>
</feature>
<reference evidence="1" key="1">
    <citation type="submission" date="2022-02" db="EMBL/GenBank/DDBJ databases">
        <authorList>
            <person name="King R."/>
        </authorList>
    </citation>
    <scope>NUCLEOTIDE SEQUENCE</scope>
</reference>
<feature type="non-terminal residue" evidence="1">
    <location>
        <position position="1"/>
    </location>
</feature>
<keyword evidence="2" id="KW-1185">Reference proteome</keyword>
<dbReference type="Proteomes" id="UP001153321">
    <property type="component" value="Chromosome 4"/>
</dbReference>
<name>A0A9P0ICH0_SPOLI</name>
<evidence type="ECO:0000313" key="1">
    <source>
        <dbReference type="EMBL" id="CAH1644262.1"/>
    </source>
</evidence>
<gene>
    <name evidence="1" type="ORF">SPLIT_LOCUS9616</name>
</gene>
<protein>
    <submittedName>
        <fullName evidence="1">Uncharacterized protein</fullName>
    </submittedName>
</protein>
<accession>A0A9P0ICH0</accession>
<organism evidence="1 2">
    <name type="scientific">Spodoptera littoralis</name>
    <name type="common">Egyptian cotton leafworm</name>
    <dbReference type="NCBI Taxonomy" id="7109"/>
    <lineage>
        <taxon>Eukaryota</taxon>
        <taxon>Metazoa</taxon>
        <taxon>Ecdysozoa</taxon>
        <taxon>Arthropoda</taxon>
        <taxon>Hexapoda</taxon>
        <taxon>Insecta</taxon>
        <taxon>Pterygota</taxon>
        <taxon>Neoptera</taxon>
        <taxon>Endopterygota</taxon>
        <taxon>Lepidoptera</taxon>
        <taxon>Glossata</taxon>
        <taxon>Ditrysia</taxon>
        <taxon>Noctuoidea</taxon>
        <taxon>Noctuidae</taxon>
        <taxon>Amphipyrinae</taxon>
        <taxon>Spodoptera</taxon>
    </lineage>
</organism>
<evidence type="ECO:0000313" key="2">
    <source>
        <dbReference type="Proteomes" id="UP001153321"/>
    </source>
</evidence>
<proteinExistence type="predicted"/>
<dbReference type="AlphaFoldDB" id="A0A9P0ICH0"/>
<dbReference type="EMBL" id="LR824535">
    <property type="protein sequence ID" value="CAH1644262.1"/>
    <property type="molecule type" value="Genomic_DNA"/>
</dbReference>